<protein>
    <submittedName>
        <fullName evidence="1">Uncharacterized protein</fullName>
    </submittedName>
</protein>
<evidence type="ECO:0000313" key="2">
    <source>
        <dbReference type="Proteomes" id="UP001055879"/>
    </source>
</evidence>
<dbReference type="EMBL" id="CM042052">
    <property type="protein sequence ID" value="KAI3718572.1"/>
    <property type="molecule type" value="Genomic_DNA"/>
</dbReference>
<organism evidence="1 2">
    <name type="scientific">Arctium lappa</name>
    <name type="common">Greater burdock</name>
    <name type="synonym">Lappa major</name>
    <dbReference type="NCBI Taxonomy" id="4217"/>
    <lineage>
        <taxon>Eukaryota</taxon>
        <taxon>Viridiplantae</taxon>
        <taxon>Streptophyta</taxon>
        <taxon>Embryophyta</taxon>
        <taxon>Tracheophyta</taxon>
        <taxon>Spermatophyta</taxon>
        <taxon>Magnoliopsida</taxon>
        <taxon>eudicotyledons</taxon>
        <taxon>Gunneridae</taxon>
        <taxon>Pentapetalae</taxon>
        <taxon>asterids</taxon>
        <taxon>campanulids</taxon>
        <taxon>Asterales</taxon>
        <taxon>Asteraceae</taxon>
        <taxon>Carduoideae</taxon>
        <taxon>Cardueae</taxon>
        <taxon>Arctiinae</taxon>
        <taxon>Arctium</taxon>
    </lineage>
</organism>
<sequence>MTQPISASGDWVKQSYRSSTAGQMAEKDIGYLGSDEWAPPPINIINFDNYRINNSWSSSNHEIVEDDDDDGRFGLMPSIMEEYEDGDASNLFSYDHNRNGSDVVYVVTWRGSEELSSASMDALLWTLGNDLHESTIVYLVHVFPELRYIPTPLGRLPISQANPEQKESCLVQERSKRNEYLQRFLSLCSSSKVRVETVLIESDMEAKAILDLIPILNIRTLVLGATKSTLRKLRGSSKKGGGGTLDQILHNAPEFCEVKVICEGKEVSLQDQLATESPTPSLTAQSPRDTNVNGLKPMPNDTNSFVKCSCFKL</sequence>
<reference evidence="1 2" key="2">
    <citation type="journal article" date="2022" name="Mol. Ecol. Resour.">
        <title>The genomes of chicory, endive, great burdock and yacon provide insights into Asteraceae paleo-polyploidization history and plant inulin production.</title>
        <authorList>
            <person name="Fan W."/>
            <person name="Wang S."/>
            <person name="Wang H."/>
            <person name="Wang A."/>
            <person name="Jiang F."/>
            <person name="Liu H."/>
            <person name="Zhao H."/>
            <person name="Xu D."/>
            <person name="Zhang Y."/>
        </authorList>
    </citation>
    <scope>NUCLEOTIDE SEQUENCE [LARGE SCALE GENOMIC DNA]</scope>
    <source>
        <strain evidence="2">cv. Niubang</strain>
    </source>
</reference>
<name>A0ACB9B951_ARCLA</name>
<gene>
    <name evidence="1" type="ORF">L6452_19449</name>
</gene>
<reference evidence="2" key="1">
    <citation type="journal article" date="2022" name="Mol. Ecol. Resour.">
        <title>The genomes of chicory, endive, great burdock and yacon provide insights into Asteraceae palaeo-polyploidization history and plant inulin production.</title>
        <authorList>
            <person name="Fan W."/>
            <person name="Wang S."/>
            <person name="Wang H."/>
            <person name="Wang A."/>
            <person name="Jiang F."/>
            <person name="Liu H."/>
            <person name="Zhao H."/>
            <person name="Xu D."/>
            <person name="Zhang Y."/>
        </authorList>
    </citation>
    <scope>NUCLEOTIDE SEQUENCE [LARGE SCALE GENOMIC DNA]</scope>
    <source>
        <strain evidence="2">cv. Niubang</strain>
    </source>
</reference>
<proteinExistence type="predicted"/>
<evidence type="ECO:0000313" key="1">
    <source>
        <dbReference type="EMBL" id="KAI3718572.1"/>
    </source>
</evidence>
<comment type="caution">
    <text evidence="1">The sequence shown here is derived from an EMBL/GenBank/DDBJ whole genome shotgun (WGS) entry which is preliminary data.</text>
</comment>
<keyword evidence="2" id="KW-1185">Reference proteome</keyword>
<accession>A0ACB9B951</accession>
<dbReference type="Proteomes" id="UP001055879">
    <property type="component" value="Linkage Group LG06"/>
</dbReference>